<feature type="compositionally biased region" description="Low complexity" evidence="8">
    <location>
        <begin position="79"/>
        <end position="100"/>
    </location>
</feature>
<protein>
    <recommendedName>
        <fullName evidence="9">GRF-type domain-containing protein</fullName>
    </recommendedName>
</protein>
<dbReference type="GO" id="GO:0008270">
    <property type="term" value="F:zinc ion binding"/>
    <property type="evidence" value="ECO:0007669"/>
    <property type="project" value="UniProtKB-KW"/>
</dbReference>
<evidence type="ECO:0000256" key="1">
    <source>
        <dbReference type="ARBA" id="ARBA00005234"/>
    </source>
</evidence>
<evidence type="ECO:0000313" key="10">
    <source>
        <dbReference type="EMBL" id="CAH8306580.1"/>
    </source>
</evidence>
<keyword evidence="11" id="KW-1185">Reference proteome</keyword>
<evidence type="ECO:0000256" key="4">
    <source>
        <dbReference type="ARBA" id="ARBA00022771"/>
    </source>
</evidence>
<gene>
    <name evidence="10" type="ORF">ERUC_LOCUS4672</name>
</gene>
<dbReference type="GO" id="GO:0008233">
    <property type="term" value="F:peptidase activity"/>
    <property type="evidence" value="ECO:0007669"/>
    <property type="project" value="UniProtKB-KW"/>
</dbReference>
<dbReference type="InterPro" id="IPR003653">
    <property type="entry name" value="Peptidase_C48_C"/>
</dbReference>
<comment type="similarity">
    <text evidence="1">Belongs to the peptidase C48 family.</text>
</comment>
<feature type="domain" description="GRF-type" evidence="9">
    <location>
        <begin position="485"/>
        <end position="527"/>
    </location>
</feature>
<evidence type="ECO:0000313" key="11">
    <source>
        <dbReference type="Proteomes" id="UP001642260"/>
    </source>
</evidence>
<evidence type="ECO:0000256" key="5">
    <source>
        <dbReference type="ARBA" id="ARBA00022801"/>
    </source>
</evidence>
<dbReference type="Gene3D" id="3.40.395.10">
    <property type="entry name" value="Adenoviral Proteinase, Chain A"/>
    <property type="match status" value="1"/>
</dbReference>
<feature type="compositionally biased region" description="Basic and acidic residues" evidence="8">
    <location>
        <begin position="1"/>
        <end position="24"/>
    </location>
</feature>
<dbReference type="PANTHER" id="PTHR33248">
    <property type="entry name" value="ZINC ION-BINDING PROTEIN"/>
    <property type="match status" value="1"/>
</dbReference>
<dbReference type="SUPFAM" id="SSF54001">
    <property type="entry name" value="Cysteine proteinases"/>
    <property type="match status" value="1"/>
</dbReference>
<keyword evidence="5" id="KW-0378">Hydrolase</keyword>
<proteinExistence type="inferred from homology"/>
<dbReference type="InterPro" id="IPR010666">
    <property type="entry name" value="Znf_GRF"/>
</dbReference>
<feature type="compositionally biased region" description="Polar residues" evidence="8">
    <location>
        <begin position="45"/>
        <end position="60"/>
    </location>
</feature>
<feature type="region of interest" description="Disordered" evidence="8">
    <location>
        <begin position="129"/>
        <end position="152"/>
    </location>
</feature>
<dbReference type="AlphaFoldDB" id="A0ABC8IZ93"/>
<name>A0ABC8IZ93_ERUVS</name>
<dbReference type="Pfam" id="PF02902">
    <property type="entry name" value="Peptidase_C48"/>
    <property type="match status" value="1"/>
</dbReference>
<evidence type="ECO:0000256" key="7">
    <source>
        <dbReference type="PROSITE-ProRule" id="PRU01343"/>
    </source>
</evidence>
<evidence type="ECO:0000256" key="2">
    <source>
        <dbReference type="ARBA" id="ARBA00022670"/>
    </source>
</evidence>
<reference evidence="10 11" key="1">
    <citation type="submission" date="2022-03" db="EMBL/GenBank/DDBJ databases">
        <authorList>
            <person name="Macdonald S."/>
            <person name="Ahmed S."/>
            <person name="Newling K."/>
        </authorList>
    </citation>
    <scope>NUCLEOTIDE SEQUENCE [LARGE SCALE GENOMIC DNA]</scope>
</reference>
<keyword evidence="2" id="KW-0645">Protease</keyword>
<evidence type="ECO:0000256" key="8">
    <source>
        <dbReference type="SAM" id="MobiDB-lite"/>
    </source>
</evidence>
<dbReference type="Proteomes" id="UP001642260">
    <property type="component" value="Unassembled WGS sequence"/>
</dbReference>
<evidence type="ECO:0000256" key="3">
    <source>
        <dbReference type="ARBA" id="ARBA00022723"/>
    </source>
</evidence>
<dbReference type="InterPro" id="IPR038765">
    <property type="entry name" value="Papain-like_cys_pep_sf"/>
</dbReference>
<evidence type="ECO:0000259" key="9">
    <source>
        <dbReference type="PROSITE" id="PS51999"/>
    </source>
</evidence>
<comment type="caution">
    <text evidence="10">The sequence shown here is derived from an EMBL/GenBank/DDBJ whole genome shotgun (WGS) entry which is preliminary data.</text>
</comment>
<keyword evidence="6" id="KW-0862">Zinc</keyword>
<keyword evidence="3" id="KW-0479">Metal-binding</keyword>
<sequence length="552" mass="63469">MEERLQKQMGERFEKFQSELRGSVKDVTVNATIYAEEVEPLATKPSPSNQSSTKPSLSNQSPTKPSPIKPSPIKPAPSKPSTSKITSTKPSPSNTTSMKPSPRRSNRLDENLSEAEDMDVGIDTQGLEDLSQASNVPGFDPSQTTKDNKPCDCWTPMSTVRKIKVEPMQENKDPPPTKWNKWKRKLELSDSPMPSDGYPQSTLYWFNEESWDRFNEWSMNPTNLRIGPTIFNTIATRVIGPEKWLGNEEMDAFMYIWRVKNSLRHLTPDRVALPALFCLQIEKAYLSFTAYERGELPSHGRTNKVWGVDVDHLYFPLFVGVEVFECLPRRNKQYVEKFVVMIPRIVKAVTPPENKKYLLLEKYSIVEKTVEVFECLPRRNKQYVEKFVVMIPRIVKAVTPPENKKYLLLEKYSIVEVPLKARLNKSLCDCGAYALKHLECQLLGLDLREKLRKRKLGDRVNYVFDQFSGRIKISSTQTTGIPTRCRCGEGAVLFTSKTWENPGRLFHYFPMGSEKDKTHLFKWTDKSVVEEIEDLQEVVDVVLIDNIQFRIQ</sequence>
<keyword evidence="4 7" id="KW-0863">Zinc-finger</keyword>
<evidence type="ECO:0000256" key="6">
    <source>
        <dbReference type="ARBA" id="ARBA00022833"/>
    </source>
</evidence>
<feature type="compositionally biased region" description="Polar residues" evidence="8">
    <location>
        <begin position="131"/>
        <end position="145"/>
    </location>
</feature>
<dbReference type="PROSITE" id="PS51999">
    <property type="entry name" value="ZF_GRF"/>
    <property type="match status" value="1"/>
</dbReference>
<accession>A0ABC8IZ93</accession>
<feature type="region of interest" description="Disordered" evidence="8">
    <location>
        <begin position="1"/>
        <end position="116"/>
    </location>
</feature>
<dbReference type="EMBL" id="CAKOAT010066044">
    <property type="protein sequence ID" value="CAH8306580.1"/>
    <property type="molecule type" value="Genomic_DNA"/>
</dbReference>
<dbReference type="GO" id="GO:0006508">
    <property type="term" value="P:proteolysis"/>
    <property type="evidence" value="ECO:0007669"/>
    <property type="project" value="UniProtKB-KW"/>
</dbReference>
<organism evidence="10 11">
    <name type="scientific">Eruca vesicaria subsp. sativa</name>
    <name type="common">Garden rocket</name>
    <name type="synonym">Eruca sativa</name>
    <dbReference type="NCBI Taxonomy" id="29727"/>
    <lineage>
        <taxon>Eukaryota</taxon>
        <taxon>Viridiplantae</taxon>
        <taxon>Streptophyta</taxon>
        <taxon>Embryophyta</taxon>
        <taxon>Tracheophyta</taxon>
        <taxon>Spermatophyta</taxon>
        <taxon>Magnoliopsida</taxon>
        <taxon>eudicotyledons</taxon>
        <taxon>Gunneridae</taxon>
        <taxon>Pentapetalae</taxon>
        <taxon>rosids</taxon>
        <taxon>malvids</taxon>
        <taxon>Brassicales</taxon>
        <taxon>Brassicaceae</taxon>
        <taxon>Brassiceae</taxon>
        <taxon>Eruca</taxon>
    </lineage>
</organism>
<feature type="compositionally biased region" description="Pro residues" evidence="8">
    <location>
        <begin position="64"/>
        <end position="78"/>
    </location>
</feature>